<dbReference type="Pfam" id="PF01451">
    <property type="entry name" value="LMWPc"/>
    <property type="match status" value="1"/>
</dbReference>
<dbReference type="PANTHER" id="PTHR11717:SF31">
    <property type="entry name" value="LOW MOLECULAR WEIGHT PROTEIN-TYROSINE-PHOSPHATASE ETP-RELATED"/>
    <property type="match status" value="1"/>
</dbReference>
<dbReference type="eggNOG" id="COG0394">
    <property type="taxonomic scope" value="Bacteria"/>
</dbReference>
<dbReference type="SUPFAM" id="SSF52788">
    <property type="entry name" value="Phosphotyrosine protein phosphatases I"/>
    <property type="match status" value="1"/>
</dbReference>
<dbReference type="PANTHER" id="PTHR11717">
    <property type="entry name" value="LOW MOLECULAR WEIGHT PROTEIN TYROSINE PHOSPHATASE"/>
    <property type="match status" value="1"/>
</dbReference>
<name>D1NRT6_9BIFI</name>
<dbReference type="EMBL" id="JGYW01000004">
    <property type="protein sequence ID" value="KFI59098.1"/>
    <property type="molecule type" value="Genomic_DNA"/>
</dbReference>
<accession>D1NRT6</accession>
<dbReference type="RefSeq" id="WP_006294451.1">
    <property type="nucleotide sequence ID" value="NZ_ABXB03000001.1"/>
</dbReference>
<organism evidence="6 8">
    <name type="scientific">Bifidobacterium gallicum DSM 20093 = LMG 11596</name>
    <dbReference type="NCBI Taxonomy" id="561180"/>
    <lineage>
        <taxon>Bacteria</taxon>
        <taxon>Bacillati</taxon>
        <taxon>Actinomycetota</taxon>
        <taxon>Actinomycetes</taxon>
        <taxon>Bifidobacteriales</taxon>
        <taxon>Bifidobacteriaceae</taxon>
        <taxon>Bifidobacterium</taxon>
    </lineage>
</organism>
<evidence type="ECO:0000313" key="8">
    <source>
        <dbReference type="Proteomes" id="UP000003656"/>
    </source>
</evidence>
<dbReference type="Proteomes" id="UP000029074">
    <property type="component" value="Unassembled WGS sequence"/>
</dbReference>
<evidence type="ECO:0000256" key="3">
    <source>
        <dbReference type="ARBA" id="ARBA00022912"/>
    </source>
</evidence>
<evidence type="ECO:0000256" key="1">
    <source>
        <dbReference type="ARBA" id="ARBA00011063"/>
    </source>
</evidence>
<keyword evidence="3" id="KW-0904">Protein phosphatase</keyword>
<dbReference type="InterPro" id="IPR050438">
    <property type="entry name" value="LMW_PTPase"/>
</dbReference>
<evidence type="ECO:0000259" key="5">
    <source>
        <dbReference type="SMART" id="SM00226"/>
    </source>
</evidence>
<dbReference type="EC" id="3.1.3.48" evidence="7"/>
<dbReference type="AlphaFoldDB" id="D1NRT6"/>
<gene>
    <name evidence="7" type="ORF">BGLCM_0682</name>
    <name evidence="6" type="ORF">BIFGAL_03035</name>
</gene>
<dbReference type="GO" id="GO:0004725">
    <property type="term" value="F:protein tyrosine phosphatase activity"/>
    <property type="evidence" value="ECO:0007669"/>
    <property type="project" value="UniProtKB-EC"/>
</dbReference>
<dbReference type="InterPro" id="IPR023485">
    <property type="entry name" value="Ptyr_pPase"/>
</dbReference>
<evidence type="ECO:0000256" key="2">
    <source>
        <dbReference type="ARBA" id="ARBA00022801"/>
    </source>
</evidence>
<protein>
    <submittedName>
        <fullName evidence="6">Low molecular weight phosphotyrosine protein phosphatase</fullName>
    </submittedName>
    <submittedName>
        <fullName evidence="7">Protein-tyrosine phosphatase</fullName>
        <ecNumber evidence="7">3.1.3.48</ecNumber>
    </submittedName>
</protein>
<reference evidence="7 9" key="2">
    <citation type="submission" date="2014-03" db="EMBL/GenBank/DDBJ databases">
        <title>Genomics of Bifidobacteria.</title>
        <authorList>
            <person name="Ventura M."/>
            <person name="Milani C."/>
            <person name="Lugli G.A."/>
        </authorList>
    </citation>
    <scope>NUCLEOTIDE SEQUENCE [LARGE SCALE GENOMIC DNA]</scope>
    <source>
        <strain evidence="7 9">LMG 11596</strain>
    </source>
</reference>
<dbReference type="STRING" id="561180.BIFGAL_03035"/>
<keyword evidence="9" id="KW-1185">Reference proteome</keyword>
<comment type="caution">
    <text evidence="6">The sequence shown here is derived from an EMBL/GenBank/DDBJ whole genome shotgun (WGS) entry which is preliminary data.</text>
</comment>
<sequence length="188" mass="20490">MMKVLFVCTGNICRSPMGEYLFPLFFNDSGLVMDSAGVQGLPASPIDPSSERLLQADGIDASAFRSKRLVPQIARSADLILCFSTHQRNEIVRQNPTVGRRTFTLNDFANICSYCAQHHLVSGDTLEQRLASVLEQAPMLRNTLPPASDIADPFRKDFAAFEQAHAEILQALGTIADALDVKGAHASV</sequence>
<evidence type="ECO:0000313" key="7">
    <source>
        <dbReference type="EMBL" id="KFI59098.1"/>
    </source>
</evidence>
<dbReference type="InterPro" id="IPR017867">
    <property type="entry name" value="Tyr_phospatase_low_mol_wt"/>
</dbReference>
<dbReference type="Proteomes" id="UP000003656">
    <property type="component" value="Unassembled WGS sequence"/>
</dbReference>
<evidence type="ECO:0000313" key="9">
    <source>
        <dbReference type="Proteomes" id="UP000029074"/>
    </source>
</evidence>
<dbReference type="EMBL" id="ABXB03000001">
    <property type="protein sequence ID" value="EFA23925.1"/>
    <property type="molecule type" value="Genomic_DNA"/>
</dbReference>
<dbReference type="SMART" id="SM00226">
    <property type="entry name" value="LMWPc"/>
    <property type="match status" value="1"/>
</dbReference>
<feature type="domain" description="Phosphotyrosine protein phosphatase I" evidence="5">
    <location>
        <begin position="2"/>
        <end position="178"/>
    </location>
</feature>
<feature type="active site" description="Nucleophile" evidence="4">
    <location>
        <position position="8"/>
    </location>
</feature>
<feature type="active site" evidence="4">
    <location>
        <position position="14"/>
    </location>
</feature>
<proteinExistence type="inferred from homology"/>
<evidence type="ECO:0000313" key="6">
    <source>
        <dbReference type="EMBL" id="EFA23925.1"/>
    </source>
</evidence>
<keyword evidence="2 7" id="KW-0378">Hydrolase</keyword>
<reference evidence="6 8" key="1">
    <citation type="submission" date="2009-11" db="EMBL/GenBank/DDBJ databases">
        <authorList>
            <person name="Weinstock G."/>
            <person name="Sodergren E."/>
            <person name="Clifton S."/>
            <person name="Fulton L."/>
            <person name="Fulton B."/>
            <person name="Courtney L."/>
            <person name="Fronick C."/>
            <person name="Harrison M."/>
            <person name="Strong C."/>
            <person name="Farmer C."/>
            <person name="Delahaunty K."/>
            <person name="Markovic C."/>
            <person name="Hall O."/>
            <person name="Minx P."/>
            <person name="Tomlinson C."/>
            <person name="Mitreva M."/>
            <person name="Nelson J."/>
            <person name="Hou S."/>
            <person name="Wollam A."/>
            <person name="Pepin K.H."/>
            <person name="Johnson M."/>
            <person name="Bhonagiri V."/>
            <person name="Nash W.E."/>
            <person name="Warren W."/>
            <person name="Chinwalla A."/>
            <person name="Mardis E.R."/>
            <person name="Wilson R.K."/>
        </authorList>
    </citation>
    <scope>NUCLEOTIDE SEQUENCE [LARGE SCALE GENOMIC DNA]</scope>
    <source>
        <strain evidence="6 8">DSM 20093</strain>
    </source>
</reference>
<dbReference type="PRINTS" id="PR00719">
    <property type="entry name" value="LMWPTPASE"/>
</dbReference>
<dbReference type="InterPro" id="IPR036196">
    <property type="entry name" value="Ptyr_pPase_sf"/>
</dbReference>
<comment type="similarity">
    <text evidence="1">Belongs to the low molecular weight phosphotyrosine protein phosphatase family.</text>
</comment>
<evidence type="ECO:0000256" key="4">
    <source>
        <dbReference type="PIRSR" id="PIRSR617867-1"/>
    </source>
</evidence>
<dbReference type="Gene3D" id="3.40.50.2300">
    <property type="match status" value="1"/>
</dbReference>